<sequence length="155" mass="17744">MKERLLEQVNEVNGHVFENIEIVNLKLESISVAQQIEFFTTLNVYVTTQGSASFMSLFMINPNALMIYVPSCLKETFMCSDIHLQVHETFSNIRIISLMDHLHLIQCVTENSHQAQGFPVKPIDVISPEFKGDCHERVNPEGLKDLIVKSLRREL</sequence>
<proteinExistence type="predicted"/>
<dbReference type="GeneID" id="68115575"/>
<accession>A0A6A5BGN1</accession>
<organism evidence="1 2">
    <name type="scientific">Naegleria fowleri</name>
    <name type="common">Brain eating amoeba</name>
    <dbReference type="NCBI Taxonomy" id="5763"/>
    <lineage>
        <taxon>Eukaryota</taxon>
        <taxon>Discoba</taxon>
        <taxon>Heterolobosea</taxon>
        <taxon>Tetramitia</taxon>
        <taxon>Eutetramitia</taxon>
        <taxon>Vahlkampfiidae</taxon>
        <taxon>Naegleria</taxon>
    </lineage>
</organism>
<protein>
    <submittedName>
        <fullName evidence="1">Uncharacterized protein</fullName>
    </submittedName>
</protein>
<dbReference type="EMBL" id="VFQX01000061">
    <property type="protein sequence ID" value="KAF0973150.1"/>
    <property type="molecule type" value="Genomic_DNA"/>
</dbReference>
<gene>
    <name evidence="1" type="ORF">FDP41_008357</name>
</gene>
<dbReference type="VEuPathDB" id="AmoebaDB:NF0034080"/>
<dbReference type="Proteomes" id="UP000444721">
    <property type="component" value="Unassembled WGS sequence"/>
</dbReference>
<comment type="caution">
    <text evidence="1">The sequence shown here is derived from an EMBL/GenBank/DDBJ whole genome shotgun (WGS) entry which is preliminary data.</text>
</comment>
<dbReference type="VEuPathDB" id="AmoebaDB:NfTy_093910"/>
<evidence type="ECO:0000313" key="1">
    <source>
        <dbReference type="EMBL" id="KAF0973150.1"/>
    </source>
</evidence>
<reference evidence="1 2" key="1">
    <citation type="journal article" date="2019" name="Sci. Rep.">
        <title>Nanopore sequencing improves the draft genome of the human pathogenic amoeba Naegleria fowleri.</title>
        <authorList>
            <person name="Liechti N."/>
            <person name="Schurch N."/>
            <person name="Bruggmann R."/>
            <person name="Wittwer M."/>
        </authorList>
    </citation>
    <scope>NUCLEOTIDE SEQUENCE [LARGE SCALE GENOMIC DNA]</scope>
    <source>
        <strain evidence="1 2">ATCC 30894</strain>
    </source>
</reference>
<keyword evidence="2" id="KW-1185">Reference proteome</keyword>
<dbReference type="AlphaFoldDB" id="A0A6A5BGN1"/>
<evidence type="ECO:0000313" key="2">
    <source>
        <dbReference type="Proteomes" id="UP000444721"/>
    </source>
</evidence>
<dbReference type="RefSeq" id="XP_044557863.1">
    <property type="nucleotide sequence ID" value="XM_044712201.1"/>
</dbReference>
<name>A0A6A5BGN1_NAEFO</name>
<dbReference type="VEuPathDB" id="AmoebaDB:FDP41_008357"/>